<comment type="similarity">
    <text evidence="1">Belongs to the type-I restriction system S methylase family.</text>
</comment>
<feature type="domain" description="Type I restriction modification DNA specificity" evidence="5">
    <location>
        <begin position="3"/>
        <end position="152"/>
    </location>
</feature>
<evidence type="ECO:0000256" key="2">
    <source>
        <dbReference type="ARBA" id="ARBA00022747"/>
    </source>
</evidence>
<gene>
    <name evidence="6" type="ORF">DI565_20020</name>
</gene>
<proteinExistence type="inferred from homology"/>
<feature type="coiled-coil region" evidence="4">
    <location>
        <begin position="146"/>
        <end position="173"/>
    </location>
</feature>
<dbReference type="EMBL" id="QFPN01000017">
    <property type="protein sequence ID" value="PZQ10244.1"/>
    <property type="molecule type" value="Genomic_DNA"/>
</dbReference>
<reference evidence="6 7" key="1">
    <citation type="submission" date="2017-08" db="EMBL/GenBank/DDBJ databases">
        <title>Infants hospitalized years apart are colonized by the same room-sourced microbial strains.</title>
        <authorList>
            <person name="Brooks B."/>
            <person name="Olm M.R."/>
            <person name="Firek B.A."/>
            <person name="Baker R."/>
            <person name="Thomas B.C."/>
            <person name="Morowitz M.J."/>
            <person name="Banfield J.F."/>
        </authorList>
    </citation>
    <scope>NUCLEOTIDE SEQUENCE [LARGE SCALE GENOMIC DNA]</scope>
    <source>
        <strain evidence="6">S2_005_003_R2_43</strain>
    </source>
</reference>
<dbReference type="CDD" id="cd17524">
    <property type="entry name" value="RMtype1_S_EcoUTORF5051P-TRD2-CR2_like"/>
    <property type="match status" value="1"/>
</dbReference>
<protein>
    <recommendedName>
        <fullName evidence="5">Type I restriction modification DNA specificity domain-containing protein</fullName>
    </recommendedName>
</protein>
<dbReference type="Proteomes" id="UP000249577">
    <property type="component" value="Unassembled WGS sequence"/>
</dbReference>
<evidence type="ECO:0000256" key="4">
    <source>
        <dbReference type="SAM" id="Coils"/>
    </source>
</evidence>
<dbReference type="SUPFAM" id="SSF116734">
    <property type="entry name" value="DNA methylase specificity domain"/>
    <property type="match status" value="2"/>
</dbReference>
<evidence type="ECO:0000313" key="7">
    <source>
        <dbReference type="Proteomes" id="UP000249577"/>
    </source>
</evidence>
<dbReference type="InterPro" id="IPR044946">
    <property type="entry name" value="Restrct_endonuc_typeI_TRD_sf"/>
</dbReference>
<dbReference type="InterPro" id="IPR051212">
    <property type="entry name" value="Type-I_RE_S_subunit"/>
</dbReference>
<dbReference type="Pfam" id="PF01420">
    <property type="entry name" value="Methylase_S"/>
    <property type="match status" value="1"/>
</dbReference>
<accession>A0A2W5K417</accession>
<keyword evidence="4" id="KW-0175">Coiled coil</keyword>
<dbReference type="Gene3D" id="3.90.220.20">
    <property type="entry name" value="DNA methylase specificity domains"/>
    <property type="match status" value="2"/>
</dbReference>
<name>A0A2W5K417_ANCNO</name>
<keyword evidence="3" id="KW-0238">DNA-binding</keyword>
<dbReference type="GO" id="GO:0003677">
    <property type="term" value="F:DNA binding"/>
    <property type="evidence" value="ECO:0007669"/>
    <property type="project" value="UniProtKB-KW"/>
</dbReference>
<organism evidence="6 7">
    <name type="scientific">Ancylobacter novellus</name>
    <name type="common">Thiobacillus novellus</name>
    <dbReference type="NCBI Taxonomy" id="921"/>
    <lineage>
        <taxon>Bacteria</taxon>
        <taxon>Pseudomonadati</taxon>
        <taxon>Pseudomonadota</taxon>
        <taxon>Alphaproteobacteria</taxon>
        <taxon>Hyphomicrobiales</taxon>
        <taxon>Xanthobacteraceae</taxon>
        <taxon>Ancylobacter</taxon>
    </lineage>
</organism>
<comment type="caution">
    <text evidence="6">The sequence shown here is derived from an EMBL/GenBank/DDBJ whole genome shotgun (WGS) entry which is preliminary data.</text>
</comment>
<dbReference type="PANTHER" id="PTHR43140:SF1">
    <property type="entry name" value="TYPE I RESTRICTION ENZYME ECOKI SPECIFICITY SUBUNIT"/>
    <property type="match status" value="1"/>
</dbReference>
<dbReference type="InterPro" id="IPR000055">
    <property type="entry name" value="Restrct_endonuc_typeI_TRD"/>
</dbReference>
<dbReference type="GO" id="GO:0009307">
    <property type="term" value="P:DNA restriction-modification system"/>
    <property type="evidence" value="ECO:0007669"/>
    <property type="project" value="UniProtKB-KW"/>
</dbReference>
<dbReference type="AlphaFoldDB" id="A0A2W5K417"/>
<evidence type="ECO:0000313" key="6">
    <source>
        <dbReference type="EMBL" id="PZQ10244.1"/>
    </source>
</evidence>
<sequence length="472" mass="52428">MGTGHTPSRSVSAYWNGDVQWMGIRDARAHHGGEIWNTAQTITQAGLDNSSARLLPAGTVALSRTASVGYVVQLGREMATSQDFVTWTCSAALDPLFLMRTIQAEGDDIRNFGEGSTHTTIYFPELKALHVRTPPVLEQRRIVAKIDRLSARSKRAREELEGVRALVSRYREAVLDAAFRGDLTAVWRSHNDSKAPSGLEVQRLRRDAVTQRNSDLGRNRQYKDSVAPEWMPEFALPTEWRWASVDSVTTLIQYGTSAKTGSSPDGVPVIRMGNIQGGVLDRSDLRYLPHEHDEFPTLLLDQGDVLFNRTNSFELVGKSAVYEGDKPESFASYLIRLKTVCYEPKLLAYYLNSAIGRQWVASVASQQVGQANVNGTKLSELGVPFMCFDEQREIVRRIEHAFAAIDRLAAQAMSAQKLLDRLDQAVLAKAFRGELVPQDPNDEPASVLLERIRAERAAAPAPKRGRRPKALS</sequence>
<evidence type="ECO:0000256" key="1">
    <source>
        <dbReference type="ARBA" id="ARBA00010923"/>
    </source>
</evidence>
<evidence type="ECO:0000256" key="3">
    <source>
        <dbReference type="ARBA" id="ARBA00023125"/>
    </source>
</evidence>
<dbReference type="PANTHER" id="PTHR43140">
    <property type="entry name" value="TYPE-1 RESTRICTION ENZYME ECOKI SPECIFICITY PROTEIN"/>
    <property type="match status" value="1"/>
</dbReference>
<evidence type="ECO:0000259" key="5">
    <source>
        <dbReference type="Pfam" id="PF01420"/>
    </source>
</evidence>
<keyword evidence="2" id="KW-0680">Restriction system</keyword>